<dbReference type="GO" id="GO:1990904">
    <property type="term" value="C:ribonucleoprotein complex"/>
    <property type="evidence" value="ECO:0007669"/>
    <property type="project" value="UniProtKB-KW"/>
</dbReference>
<dbReference type="InterPro" id="IPR010920">
    <property type="entry name" value="LSM_dom_sf"/>
</dbReference>
<evidence type="ECO:0000256" key="6">
    <source>
        <dbReference type="RuleBase" id="RU365047"/>
    </source>
</evidence>
<keyword evidence="2 6" id="KW-0963">Cytoplasm</keyword>
<organism evidence="8">
    <name type="scientific">Attheya septentrionalis</name>
    <dbReference type="NCBI Taxonomy" id="420275"/>
    <lineage>
        <taxon>Eukaryota</taxon>
        <taxon>Sar</taxon>
        <taxon>Stramenopiles</taxon>
        <taxon>Ochrophyta</taxon>
        <taxon>Bacillariophyta</taxon>
        <taxon>Coscinodiscophyceae</taxon>
        <taxon>Chaetocerotophycidae</taxon>
        <taxon>Chaetocerotales</taxon>
        <taxon>Attheyaceae</taxon>
        <taxon>Attheya</taxon>
    </lineage>
</organism>
<accession>A0A7S2URR8</accession>
<dbReference type="PANTHER" id="PTHR15588:SF8">
    <property type="entry name" value="U6 SNRNA-ASSOCIATED SM-LIKE PROTEIN LSM1"/>
    <property type="match status" value="1"/>
</dbReference>
<keyword evidence="4 6" id="KW-0694">RNA-binding</keyword>
<dbReference type="SMART" id="SM00651">
    <property type="entry name" value="Sm"/>
    <property type="match status" value="1"/>
</dbReference>
<reference evidence="8" key="1">
    <citation type="submission" date="2021-01" db="EMBL/GenBank/DDBJ databases">
        <authorList>
            <person name="Corre E."/>
            <person name="Pelletier E."/>
            <person name="Niang G."/>
            <person name="Scheremetjew M."/>
            <person name="Finn R."/>
            <person name="Kale V."/>
            <person name="Holt S."/>
            <person name="Cochrane G."/>
            <person name="Meng A."/>
            <person name="Brown T."/>
            <person name="Cohen L."/>
        </authorList>
    </citation>
    <scope>NUCLEOTIDE SEQUENCE</scope>
    <source>
        <strain evidence="8">CCMP2084</strain>
    </source>
</reference>
<dbReference type="InterPro" id="IPR047575">
    <property type="entry name" value="Sm"/>
</dbReference>
<evidence type="ECO:0000313" key="8">
    <source>
        <dbReference type="EMBL" id="CAD9828256.1"/>
    </source>
</evidence>
<keyword evidence="3 6" id="KW-0507">mRNA processing</keyword>
<dbReference type="Gene3D" id="2.30.30.100">
    <property type="match status" value="1"/>
</dbReference>
<keyword evidence="5 6" id="KW-0687">Ribonucleoprotein</keyword>
<feature type="domain" description="Sm" evidence="7">
    <location>
        <begin position="30"/>
        <end position="109"/>
    </location>
</feature>
<dbReference type="GO" id="GO:0000290">
    <property type="term" value="P:deadenylation-dependent decapping of nuclear-transcribed mRNA"/>
    <property type="evidence" value="ECO:0007669"/>
    <property type="project" value="TreeGrafter"/>
</dbReference>
<evidence type="ECO:0000256" key="1">
    <source>
        <dbReference type="ARBA" id="ARBA00006850"/>
    </source>
</evidence>
<evidence type="ECO:0000256" key="4">
    <source>
        <dbReference type="ARBA" id="ARBA00022884"/>
    </source>
</evidence>
<dbReference type="CDD" id="cd01728">
    <property type="entry name" value="LSm1"/>
    <property type="match status" value="1"/>
</dbReference>
<gene>
    <name evidence="6" type="primary">LSM1</name>
    <name evidence="8" type="ORF">ASEP1449_LOCUS20091</name>
</gene>
<sequence>MSSSRQSKPQAPAVAPSSGIPYGYIPAFLPGSSSLVEQLDRRILIVLRDGRHLVGVFRSFDQFSNMVLEETSERRMVTVGKTCYYADVPLGLYLVRGDSMVLLGEVEEEDDDGNLQNVSLEELEQLQNKKNEETTATTGEDGPVDQERLIWDFDTDLVV</sequence>
<dbReference type="InterPro" id="IPR001163">
    <property type="entry name" value="Sm_dom_euk/arc"/>
</dbReference>
<dbReference type="GO" id="GO:0006397">
    <property type="term" value="P:mRNA processing"/>
    <property type="evidence" value="ECO:0007669"/>
    <property type="project" value="UniProtKB-UniRule"/>
</dbReference>
<name>A0A7S2URR8_9STRA</name>
<comment type="similarity">
    <text evidence="1 6">Belongs to the snRNP Sm proteins family.</text>
</comment>
<comment type="subunit">
    <text evidence="6">LSm subunits form a heteromer with a donut shape.</text>
</comment>
<evidence type="ECO:0000256" key="3">
    <source>
        <dbReference type="ARBA" id="ARBA00022664"/>
    </source>
</evidence>
<dbReference type="SUPFAM" id="SSF50182">
    <property type="entry name" value="Sm-like ribonucleoproteins"/>
    <property type="match status" value="1"/>
</dbReference>
<evidence type="ECO:0000256" key="5">
    <source>
        <dbReference type="ARBA" id="ARBA00023274"/>
    </source>
</evidence>
<dbReference type="InterPro" id="IPR034104">
    <property type="entry name" value="Lsm1"/>
</dbReference>
<dbReference type="PROSITE" id="PS52002">
    <property type="entry name" value="SM"/>
    <property type="match status" value="1"/>
</dbReference>
<comment type="function">
    <text evidence="6">Probably involved with other LSm subunits in the general process of degradation of mRNAs.</text>
</comment>
<evidence type="ECO:0000259" key="7">
    <source>
        <dbReference type="PROSITE" id="PS52002"/>
    </source>
</evidence>
<dbReference type="GO" id="GO:0003729">
    <property type="term" value="F:mRNA binding"/>
    <property type="evidence" value="ECO:0007669"/>
    <property type="project" value="TreeGrafter"/>
</dbReference>
<dbReference type="PANTHER" id="PTHR15588">
    <property type="entry name" value="LSM1"/>
    <property type="match status" value="1"/>
</dbReference>
<dbReference type="AlphaFoldDB" id="A0A7S2URR8"/>
<evidence type="ECO:0000256" key="2">
    <source>
        <dbReference type="ARBA" id="ARBA00022490"/>
    </source>
</evidence>
<proteinExistence type="inferred from homology"/>
<protein>
    <recommendedName>
        <fullName evidence="6">U6 snRNA-associated Sm-like protein LSm1</fullName>
    </recommendedName>
</protein>
<dbReference type="GO" id="GO:1990726">
    <property type="term" value="C:Lsm1-7-Pat1 complex"/>
    <property type="evidence" value="ECO:0007669"/>
    <property type="project" value="TreeGrafter"/>
</dbReference>
<dbReference type="GO" id="GO:0000932">
    <property type="term" value="C:P-body"/>
    <property type="evidence" value="ECO:0007669"/>
    <property type="project" value="UniProtKB-SubCell"/>
</dbReference>
<dbReference type="Pfam" id="PF01423">
    <property type="entry name" value="LSM"/>
    <property type="match status" value="1"/>
</dbReference>
<dbReference type="EMBL" id="HBHQ01029603">
    <property type="protein sequence ID" value="CAD9828256.1"/>
    <property type="molecule type" value="Transcribed_RNA"/>
</dbReference>
<dbReference type="InterPro" id="IPR044642">
    <property type="entry name" value="PTHR15588"/>
</dbReference>
<comment type="subcellular location">
    <subcellularLocation>
        <location evidence="6">Cytoplasm</location>
    </subcellularLocation>
    <subcellularLocation>
        <location evidence="6">Cytoplasm</location>
        <location evidence="6">P-body</location>
    </subcellularLocation>
</comment>